<evidence type="ECO:0000313" key="2">
    <source>
        <dbReference type="Proteomes" id="UP000629098"/>
    </source>
</evidence>
<protein>
    <submittedName>
        <fullName evidence="1">Uncharacterized protein</fullName>
    </submittedName>
</protein>
<organism evidence="1 2">
    <name type="scientific">Iningainema tapete BLCC-T55</name>
    <dbReference type="NCBI Taxonomy" id="2748662"/>
    <lineage>
        <taxon>Bacteria</taxon>
        <taxon>Bacillati</taxon>
        <taxon>Cyanobacteriota</taxon>
        <taxon>Cyanophyceae</taxon>
        <taxon>Nostocales</taxon>
        <taxon>Scytonemataceae</taxon>
        <taxon>Iningainema tapete</taxon>
    </lineage>
</organism>
<sequence>MSIISINKATKKHKDEQEIIQFCLDKIISEQGYLIIIVGFSYGNHPDHNLFVRAEWLQKLVEEMLEIAQANIVYENSLQIGWEKKLGSKKFCQNRPN</sequence>
<dbReference type="RefSeq" id="WP_190834059.1">
    <property type="nucleotide sequence ID" value="NZ_CAWPPI010000082.1"/>
</dbReference>
<dbReference type="Proteomes" id="UP000629098">
    <property type="component" value="Unassembled WGS sequence"/>
</dbReference>
<evidence type="ECO:0000313" key="1">
    <source>
        <dbReference type="EMBL" id="MBD2775545.1"/>
    </source>
</evidence>
<dbReference type="AlphaFoldDB" id="A0A8J7CFX6"/>
<proteinExistence type="predicted"/>
<dbReference type="EMBL" id="JACXAE010000082">
    <property type="protein sequence ID" value="MBD2775545.1"/>
    <property type="molecule type" value="Genomic_DNA"/>
</dbReference>
<accession>A0A8J7CFX6</accession>
<name>A0A8J7CFX6_9CYAN</name>
<gene>
    <name evidence="1" type="ORF">ICL16_26675</name>
</gene>
<reference evidence="1" key="1">
    <citation type="submission" date="2020-09" db="EMBL/GenBank/DDBJ databases">
        <title>Iningainema tapete sp. nov. (Scytonemataceae, Cyanobacteria) from greenhouses in central Florida (USA) produces two types of nodularin with biosynthetic potential for microcystin-LR and anabaenopeptins.</title>
        <authorList>
            <person name="Berthold D.E."/>
            <person name="Lefler F.W."/>
            <person name="Huang I.-S."/>
            <person name="Abdulla H."/>
            <person name="Zimba P.V."/>
            <person name="Laughinghouse H.D. IV."/>
        </authorList>
    </citation>
    <scope>NUCLEOTIDE SEQUENCE</scope>
    <source>
        <strain evidence="1">BLCCT55</strain>
    </source>
</reference>
<comment type="caution">
    <text evidence="1">The sequence shown here is derived from an EMBL/GenBank/DDBJ whole genome shotgun (WGS) entry which is preliminary data.</text>
</comment>
<keyword evidence="2" id="KW-1185">Reference proteome</keyword>